<proteinExistence type="predicted"/>
<dbReference type="CDD" id="cd07890">
    <property type="entry name" value="CYTH-like_AC_IV-like"/>
    <property type="match status" value="1"/>
</dbReference>
<evidence type="ECO:0000313" key="3">
    <source>
        <dbReference type="Proteomes" id="UP000298381"/>
    </source>
</evidence>
<evidence type="ECO:0000313" key="2">
    <source>
        <dbReference type="EMBL" id="TFZ40238.1"/>
    </source>
</evidence>
<evidence type="ECO:0000259" key="1">
    <source>
        <dbReference type="PROSITE" id="PS51707"/>
    </source>
</evidence>
<gene>
    <name evidence="2" type="ORF">E4100_05340</name>
</gene>
<sequence>MQKELEVKILNVDVDEVERKLINVGGRLISDEEQENILIDSTKNPIKNYIDAYLRIRETKDRLNSTTDLTLTLKKNIKNNDLRENIELNVKIDSKETMLDLLKELGFDEIKIGRKKRKVYEFKNAQIFFDVWDKETYPYPYIEIEVQEESKLNEVLELLGIEKDKISLKSIVELQDELKK</sequence>
<reference evidence="2 3" key="1">
    <citation type="submission" date="2019-03" db="EMBL/GenBank/DDBJ databases">
        <title>Draft genome sequence data and analysis of a Fermenting Bacterium, Soehngenia longevitae strain 1933PT, isolated from petroleum reservoir in Azerbaijan.</title>
        <authorList>
            <person name="Grouzdev D.S."/>
            <person name="Bidzhieva S.K."/>
            <person name="Sokolova D.S."/>
            <person name="Tourova T.P."/>
            <person name="Poltaraus A.B."/>
            <person name="Nazina T.N."/>
        </authorList>
    </citation>
    <scope>NUCLEOTIDE SEQUENCE [LARGE SCALE GENOMIC DNA]</scope>
    <source>
        <strain evidence="2 3">1933P</strain>
    </source>
</reference>
<comment type="caution">
    <text evidence="2">The sequence shown here is derived from an EMBL/GenBank/DDBJ whole genome shotgun (WGS) entry which is preliminary data.</text>
</comment>
<dbReference type="OrthoDB" id="1953701at2"/>
<dbReference type="InterPro" id="IPR023577">
    <property type="entry name" value="CYTH_domain"/>
</dbReference>
<protein>
    <submittedName>
        <fullName evidence="2">CYTH domain-containing protein</fullName>
    </submittedName>
</protein>
<accession>A0A4Z0D450</accession>
<dbReference type="SUPFAM" id="SSF55154">
    <property type="entry name" value="CYTH-like phosphatases"/>
    <property type="match status" value="1"/>
</dbReference>
<dbReference type="Proteomes" id="UP000298381">
    <property type="component" value="Unassembled WGS sequence"/>
</dbReference>
<dbReference type="Gene3D" id="2.40.320.10">
    <property type="entry name" value="Hypothetical Protein Pfu-838710-001"/>
    <property type="match status" value="1"/>
</dbReference>
<dbReference type="PANTHER" id="PTHR21028">
    <property type="entry name" value="SI:CH211-156B7.4"/>
    <property type="match status" value="1"/>
</dbReference>
<dbReference type="PROSITE" id="PS51707">
    <property type="entry name" value="CYTH"/>
    <property type="match status" value="1"/>
</dbReference>
<dbReference type="EMBL" id="SRIB01000006">
    <property type="protein sequence ID" value="TFZ40238.1"/>
    <property type="molecule type" value="Genomic_DNA"/>
</dbReference>
<organism evidence="2 3">
    <name type="scientific">Soehngenia longivitae</name>
    <dbReference type="NCBI Taxonomy" id="2562294"/>
    <lineage>
        <taxon>Bacteria</taxon>
        <taxon>Bacillati</taxon>
        <taxon>Bacillota</taxon>
        <taxon>Tissierellia</taxon>
        <taxon>Tissierellales</taxon>
        <taxon>Tissierellaceae</taxon>
        <taxon>Soehngenia</taxon>
    </lineage>
</organism>
<dbReference type="InterPro" id="IPR008173">
    <property type="entry name" value="Adenylyl_cyclase_CyaB"/>
</dbReference>
<keyword evidence="3" id="KW-1185">Reference proteome</keyword>
<dbReference type="Pfam" id="PF01928">
    <property type="entry name" value="CYTH"/>
    <property type="match status" value="1"/>
</dbReference>
<dbReference type="AlphaFoldDB" id="A0A4Z0D450"/>
<dbReference type="RefSeq" id="WP_135271011.1">
    <property type="nucleotide sequence ID" value="NZ_SRIB01000006.1"/>
</dbReference>
<feature type="domain" description="CYTH" evidence="1">
    <location>
        <begin position="2"/>
        <end position="177"/>
    </location>
</feature>
<dbReference type="InterPro" id="IPR033469">
    <property type="entry name" value="CYTH-like_dom_sf"/>
</dbReference>
<dbReference type="PANTHER" id="PTHR21028:SF2">
    <property type="entry name" value="CYTH DOMAIN-CONTAINING PROTEIN"/>
    <property type="match status" value="1"/>
</dbReference>
<name>A0A4Z0D450_9FIRM</name>